<keyword evidence="3" id="KW-1185">Reference proteome</keyword>
<name>A0A921YLY2_MANSE</name>
<dbReference type="EMBL" id="JH668289">
    <property type="protein sequence ID" value="KAG6441870.1"/>
    <property type="molecule type" value="Genomic_DNA"/>
</dbReference>
<comment type="caution">
    <text evidence="2">The sequence shown here is derived from an EMBL/GenBank/DDBJ whole genome shotgun (WGS) entry which is preliminary data.</text>
</comment>
<organism evidence="2 3">
    <name type="scientific">Manduca sexta</name>
    <name type="common">Tobacco hawkmoth</name>
    <name type="synonym">Tobacco hornworm</name>
    <dbReference type="NCBI Taxonomy" id="7130"/>
    <lineage>
        <taxon>Eukaryota</taxon>
        <taxon>Metazoa</taxon>
        <taxon>Ecdysozoa</taxon>
        <taxon>Arthropoda</taxon>
        <taxon>Hexapoda</taxon>
        <taxon>Insecta</taxon>
        <taxon>Pterygota</taxon>
        <taxon>Neoptera</taxon>
        <taxon>Endopterygota</taxon>
        <taxon>Lepidoptera</taxon>
        <taxon>Glossata</taxon>
        <taxon>Ditrysia</taxon>
        <taxon>Bombycoidea</taxon>
        <taxon>Sphingidae</taxon>
        <taxon>Sphinginae</taxon>
        <taxon>Sphingini</taxon>
        <taxon>Manduca</taxon>
    </lineage>
</organism>
<dbReference type="Pfam" id="PF00578">
    <property type="entry name" value="AhpC-TSA"/>
    <property type="match status" value="1"/>
</dbReference>
<evidence type="ECO:0000313" key="2">
    <source>
        <dbReference type="EMBL" id="KAG6441870.1"/>
    </source>
</evidence>
<protein>
    <recommendedName>
        <fullName evidence="1">Alkyl hydroperoxide reductase subunit C/ Thiol specific antioxidant domain-containing protein</fullName>
    </recommendedName>
</protein>
<reference evidence="2" key="1">
    <citation type="journal article" date="2016" name="Insect Biochem. Mol. Biol.">
        <title>Multifaceted biological insights from a draft genome sequence of the tobacco hornworm moth, Manduca sexta.</title>
        <authorList>
            <person name="Kanost M.R."/>
            <person name="Arrese E.L."/>
            <person name="Cao X."/>
            <person name="Chen Y.R."/>
            <person name="Chellapilla S."/>
            <person name="Goldsmith M.R."/>
            <person name="Grosse-Wilde E."/>
            <person name="Heckel D.G."/>
            <person name="Herndon N."/>
            <person name="Jiang H."/>
            <person name="Papanicolaou A."/>
            <person name="Qu J."/>
            <person name="Soulages J.L."/>
            <person name="Vogel H."/>
            <person name="Walters J."/>
            <person name="Waterhouse R.M."/>
            <person name="Ahn S.J."/>
            <person name="Almeida F.C."/>
            <person name="An C."/>
            <person name="Aqrawi P."/>
            <person name="Bretschneider A."/>
            <person name="Bryant W.B."/>
            <person name="Bucks S."/>
            <person name="Chao H."/>
            <person name="Chevignon G."/>
            <person name="Christen J.M."/>
            <person name="Clarke D.F."/>
            <person name="Dittmer N.T."/>
            <person name="Ferguson L.C.F."/>
            <person name="Garavelou S."/>
            <person name="Gordon K.H.J."/>
            <person name="Gunaratna R.T."/>
            <person name="Han Y."/>
            <person name="Hauser F."/>
            <person name="He Y."/>
            <person name="Heidel-Fischer H."/>
            <person name="Hirsh A."/>
            <person name="Hu Y."/>
            <person name="Jiang H."/>
            <person name="Kalra D."/>
            <person name="Klinner C."/>
            <person name="Konig C."/>
            <person name="Kovar C."/>
            <person name="Kroll A.R."/>
            <person name="Kuwar S.S."/>
            <person name="Lee S.L."/>
            <person name="Lehman R."/>
            <person name="Li K."/>
            <person name="Li Z."/>
            <person name="Liang H."/>
            <person name="Lovelace S."/>
            <person name="Lu Z."/>
            <person name="Mansfield J.H."/>
            <person name="McCulloch K.J."/>
            <person name="Mathew T."/>
            <person name="Morton B."/>
            <person name="Muzny D.M."/>
            <person name="Neunemann D."/>
            <person name="Ongeri F."/>
            <person name="Pauchet Y."/>
            <person name="Pu L.L."/>
            <person name="Pyrousis I."/>
            <person name="Rao X.J."/>
            <person name="Redding A."/>
            <person name="Roesel C."/>
            <person name="Sanchez-Gracia A."/>
            <person name="Schaack S."/>
            <person name="Shukla A."/>
            <person name="Tetreau G."/>
            <person name="Wang Y."/>
            <person name="Xiong G.H."/>
            <person name="Traut W."/>
            <person name="Walsh T.K."/>
            <person name="Worley K.C."/>
            <person name="Wu D."/>
            <person name="Wu W."/>
            <person name="Wu Y.Q."/>
            <person name="Zhang X."/>
            <person name="Zou Z."/>
            <person name="Zucker H."/>
            <person name="Briscoe A.D."/>
            <person name="Burmester T."/>
            <person name="Clem R.J."/>
            <person name="Feyereisen R."/>
            <person name="Grimmelikhuijzen C.J.P."/>
            <person name="Hamodrakas S.J."/>
            <person name="Hansson B.S."/>
            <person name="Huguet E."/>
            <person name="Jermiin L.S."/>
            <person name="Lan Q."/>
            <person name="Lehman H.K."/>
            <person name="Lorenzen M."/>
            <person name="Merzendorfer H."/>
            <person name="Michalopoulos I."/>
            <person name="Morton D.B."/>
            <person name="Muthukrishnan S."/>
            <person name="Oakeshott J.G."/>
            <person name="Palmer W."/>
            <person name="Park Y."/>
            <person name="Passarelli A.L."/>
            <person name="Rozas J."/>
            <person name="Schwartz L.M."/>
            <person name="Smith W."/>
            <person name="Southgate A."/>
            <person name="Vilcinskas A."/>
            <person name="Vogt R."/>
            <person name="Wang P."/>
            <person name="Werren J."/>
            <person name="Yu X.Q."/>
            <person name="Zhou J.J."/>
            <person name="Brown S.J."/>
            <person name="Scherer S.E."/>
            <person name="Richards S."/>
            <person name="Blissard G.W."/>
        </authorList>
    </citation>
    <scope>NUCLEOTIDE SEQUENCE</scope>
</reference>
<sequence length="68" mass="7495">MLYLGDQFPNFTANTTDGEINFHNYLGADFTPVCTTELSRVLILLPGFSKRNTKVIGLSCDTVTSHVV</sequence>
<dbReference type="GO" id="GO:0016209">
    <property type="term" value="F:antioxidant activity"/>
    <property type="evidence" value="ECO:0007669"/>
    <property type="project" value="InterPro"/>
</dbReference>
<proteinExistence type="predicted"/>
<evidence type="ECO:0000313" key="3">
    <source>
        <dbReference type="Proteomes" id="UP000791440"/>
    </source>
</evidence>
<dbReference type="AlphaFoldDB" id="A0A921YLY2"/>
<gene>
    <name evidence="2" type="ORF">O3G_MSEX002041</name>
</gene>
<feature type="domain" description="Alkyl hydroperoxide reductase subunit C/ Thiol specific antioxidant" evidence="1">
    <location>
        <begin position="5"/>
        <end position="66"/>
    </location>
</feature>
<evidence type="ECO:0000259" key="1">
    <source>
        <dbReference type="Pfam" id="PF00578"/>
    </source>
</evidence>
<reference evidence="2" key="2">
    <citation type="submission" date="2020-12" db="EMBL/GenBank/DDBJ databases">
        <authorList>
            <person name="Kanost M."/>
        </authorList>
    </citation>
    <scope>NUCLEOTIDE SEQUENCE</scope>
</reference>
<accession>A0A921YLY2</accession>
<dbReference type="GO" id="GO:0016491">
    <property type="term" value="F:oxidoreductase activity"/>
    <property type="evidence" value="ECO:0007669"/>
    <property type="project" value="InterPro"/>
</dbReference>
<dbReference type="Proteomes" id="UP000791440">
    <property type="component" value="Unassembled WGS sequence"/>
</dbReference>
<dbReference type="InterPro" id="IPR000866">
    <property type="entry name" value="AhpC/TSA"/>
</dbReference>